<feature type="binding site" evidence="10">
    <location>
        <begin position="12"/>
        <end position="17"/>
    </location>
    <ligand>
        <name>substrate</name>
    </ligand>
</feature>
<dbReference type="RefSeq" id="WP_073105477.1">
    <property type="nucleotide sequence ID" value="NZ_FQXE01000010.1"/>
</dbReference>
<keyword evidence="15" id="KW-1185">Reference proteome</keyword>
<dbReference type="PANTHER" id="PTHR11088:SF60">
    <property type="entry name" value="TRNA DIMETHYLALLYLTRANSFERASE"/>
    <property type="match status" value="1"/>
</dbReference>
<comment type="cofactor">
    <cofactor evidence="1 10">
        <name>Mg(2+)</name>
        <dbReference type="ChEBI" id="CHEBI:18420"/>
    </cofactor>
</comment>
<dbReference type="EC" id="2.5.1.75" evidence="10"/>
<dbReference type="STRING" id="658167.SAMN04488135_110121"/>
<evidence type="ECO:0000256" key="8">
    <source>
        <dbReference type="ARBA" id="ARBA00022842"/>
    </source>
</evidence>
<feature type="region of interest" description="Interaction with substrate tRNA" evidence="10">
    <location>
        <begin position="35"/>
        <end position="38"/>
    </location>
</feature>
<dbReference type="EMBL" id="FQXE01000010">
    <property type="protein sequence ID" value="SHI14900.1"/>
    <property type="molecule type" value="Genomic_DNA"/>
</dbReference>
<reference evidence="14 15" key="1">
    <citation type="submission" date="2016-11" db="EMBL/GenBank/DDBJ databases">
        <authorList>
            <person name="Jaros S."/>
            <person name="Januszkiewicz K."/>
            <person name="Wedrychowicz H."/>
        </authorList>
    </citation>
    <scope>NUCLEOTIDE SEQUENCE [LARGE SCALE GENOMIC DNA]</scope>
    <source>
        <strain evidence="14 15">CGMCC 1.10190</strain>
    </source>
</reference>
<comment type="function">
    <text evidence="2 10 12">Catalyzes the transfer of a dimethylallyl group onto the adenine at position 37 in tRNAs that read codons beginning with uridine, leading to the formation of N6-(dimethylallyl)adenosine (i(6)A).</text>
</comment>
<comment type="caution">
    <text evidence="10">Lacks conserved residue(s) required for the propagation of feature annotation.</text>
</comment>
<evidence type="ECO:0000313" key="15">
    <source>
        <dbReference type="Proteomes" id="UP000184226"/>
    </source>
</evidence>
<evidence type="ECO:0000256" key="5">
    <source>
        <dbReference type="ARBA" id="ARBA00022694"/>
    </source>
</evidence>
<dbReference type="HAMAP" id="MF_00185">
    <property type="entry name" value="IPP_trans"/>
    <property type="match status" value="1"/>
</dbReference>
<dbReference type="InterPro" id="IPR039657">
    <property type="entry name" value="Dimethylallyltransferase"/>
</dbReference>
<dbReference type="Pfam" id="PF01715">
    <property type="entry name" value="IPPT"/>
    <property type="match status" value="1"/>
</dbReference>
<evidence type="ECO:0000256" key="6">
    <source>
        <dbReference type="ARBA" id="ARBA00022741"/>
    </source>
</evidence>
<dbReference type="GO" id="GO:0005524">
    <property type="term" value="F:ATP binding"/>
    <property type="evidence" value="ECO:0007669"/>
    <property type="project" value="UniProtKB-UniRule"/>
</dbReference>
<evidence type="ECO:0000256" key="7">
    <source>
        <dbReference type="ARBA" id="ARBA00022840"/>
    </source>
</evidence>
<comment type="subunit">
    <text evidence="10">Monomer.</text>
</comment>
<feature type="site" description="Interaction with substrate tRNA" evidence="10">
    <location>
        <position position="101"/>
    </location>
</feature>
<dbReference type="InterPro" id="IPR018022">
    <property type="entry name" value="IPT"/>
</dbReference>
<dbReference type="Gene3D" id="3.40.50.300">
    <property type="entry name" value="P-loop containing nucleotide triphosphate hydrolases"/>
    <property type="match status" value="1"/>
</dbReference>
<protein>
    <recommendedName>
        <fullName evidence="10">tRNA dimethylallyltransferase</fullName>
        <ecNumber evidence="10">2.5.1.75</ecNumber>
    </recommendedName>
    <alternativeName>
        <fullName evidence="10">Dimethylallyl diphosphate:tRNA dimethylallyltransferase</fullName>
        <shortName evidence="10">DMAPP:tRNA dimethylallyltransferase</shortName>
        <shortName evidence="10">DMATase</shortName>
    </alternativeName>
    <alternativeName>
        <fullName evidence="10">Isopentenyl-diphosphate:tRNA isopentenyltransferase</fullName>
        <shortName evidence="10">IPP transferase</shortName>
        <shortName evidence="10">IPPT</shortName>
        <shortName evidence="10">IPTase</shortName>
    </alternativeName>
</protein>
<dbReference type="FunFam" id="1.10.20.140:FF:000001">
    <property type="entry name" value="tRNA dimethylallyltransferase"/>
    <property type="match status" value="1"/>
</dbReference>
<name>A0A1M5YSR2_9BURK</name>
<keyword evidence="6 10" id="KW-0547">Nucleotide-binding</keyword>
<keyword evidence="5 10" id="KW-0819">tRNA processing</keyword>
<comment type="similarity">
    <text evidence="3 10 13">Belongs to the IPP transferase family.</text>
</comment>
<dbReference type="InterPro" id="IPR027417">
    <property type="entry name" value="P-loop_NTPase"/>
</dbReference>
<dbReference type="NCBIfam" id="TIGR00174">
    <property type="entry name" value="miaA"/>
    <property type="match status" value="1"/>
</dbReference>
<keyword evidence="7 10" id="KW-0067">ATP-binding</keyword>
<dbReference type="GO" id="GO:0006400">
    <property type="term" value="P:tRNA modification"/>
    <property type="evidence" value="ECO:0007669"/>
    <property type="project" value="TreeGrafter"/>
</dbReference>
<evidence type="ECO:0000256" key="13">
    <source>
        <dbReference type="RuleBase" id="RU003785"/>
    </source>
</evidence>
<feature type="region of interest" description="Interaction with substrate tRNA" evidence="10">
    <location>
        <begin position="159"/>
        <end position="163"/>
    </location>
</feature>
<evidence type="ECO:0000256" key="4">
    <source>
        <dbReference type="ARBA" id="ARBA00022679"/>
    </source>
</evidence>
<feature type="binding site" evidence="10">
    <location>
        <begin position="10"/>
        <end position="17"/>
    </location>
    <ligand>
        <name>ATP</name>
        <dbReference type="ChEBI" id="CHEBI:30616"/>
    </ligand>
</feature>
<evidence type="ECO:0000256" key="1">
    <source>
        <dbReference type="ARBA" id="ARBA00001946"/>
    </source>
</evidence>
<proteinExistence type="inferred from homology"/>
<evidence type="ECO:0000256" key="2">
    <source>
        <dbReference type="ARBA" id="ARBA00003213"/>
    </source>
</evidence>
<dbReference type="GO" id="GO:0052381">
    <property type="term" value="F:tRNA dimethylallyltransferase activity"/>
    <property type="evidence" value="ECO:0007669"/>
    <property type="project" value="UniProtKB-UniRule"/>
</dbReference>
<dbReference type="PANTHER" id="PTHR11088">
    <property type="entry name" value="TRNA DIMETHYLALLYLTRANSFERASE"/>
    <property type="match status" value="1"/>
</dbReference>
<comment type="catalytic activity">
    <reaction evidence="9 10 11">
        <text>adenosine(37) in tRNA + dimethylallyl diphosphate = N(6)-dimethylallyladenosine(37) in tRNA + diphosphate</text>
        <dbReference type="Rhea" id="RHEA:26482"/>
        <dbReference type="Rhea" id="RHEA-COMP:10162"/>
        <dbReference type="Rhea" id="RHEA-COMP:10375"/>
        <dbReference type="ChEBI" id="CHEBI:33019"/>
        <dbReference type="ChEBI" id="CHEBI:57623"/>
        <dbReference type="ChEBI" id="CHEBI:74411"/>
        <dbReference type="ChEBI" id="CHEBI:74415"/>
        <dbReference type="EC" id="2.5.1.75"/>
    </reaction>
</comment>
<evidence type="ECO:0000256" key="11">
    <source>
        <dbReference type="RuleBase" id="RU003783"/>
    </source>
</evidence>
<gene>
    <name evidence="10" type="primary">miaA</name>
    <name evidence="14" type="ORF">SAMN04488135_110121</name>
</gene>
<feature type="region of interest" description="Interaction with substrate tRNA" evidence="10">
    <location>
        <begin position="242"/>
        <end position="247"/>
    </location>
</feature>
<evidence type="ECO:0000256" key="10">
    <source>
        <dbReference type="HAMAP-Rule" id="MF_00185"/>
    </source>
</evidence>
<organism evidence="14 15">
    <name type="scientific">Pollutimonas bauzanensis</name>
    <dbReference type="NCBI Taxonomy" id="658167"/>
    <lineage>
        <taxon>Bacteria</taxon>
        <taxon>Pseudomonadati</taxon>
        <taxon>Pseudomonadota</taxon>
        <taxon>Betaproteobacteria</taxon>
        <taxon>Burkholderiales</taxon>
        <taxon>Alcaligenaceae</taxon>
        <taxon>Pollutimonas</taxon>
    </lineage>
</organism>
<evidence type="ECO:0000313" key="14">
    <source>
        <dbReference type="EMBL" id="SHI14900.1"/>
    </source>
</evidence>
<evidence type="ECO:0000256" key="9">
    <source>
        <dbReference type="ARBA" id="ARBA00049563"/>
    </source>
</evidence>
<dbReference type="AlphaFoldDB" id="A0A1M5YSR2"/>
<dbReference type="Gene3D" id="1.10.20.140">
    <property type="match status" value="1"/>
</dbReference>
<dbReference type="SUPFAM" id="SSF52540">
    <property type="entry name" value="P-loop containing nucleoside triphosphate hydrolases"/>
    <property type="match status" value="1"/>
</dbReference>
<sequence length="317" mass="34664">MTTPIICLAGPTAAGKSATTLALARRWPIEIIVVDSATIYRGMDIGTAKPSKAEQALAPHHLLDIRDPAESYSAAEFQQDATGLIQAIRARGNIPLLCGGTMLYYKALREGLNELPAADPVVRAQIDDEAQACGWPQLHRQLAGFDPATAARLAPNDSQRLQRAIEIYRISGRPMSAWLDDGRPPRDDGLRFITISLEPSDRLALHARIALRFRAMIEQGLLGEVQALRRRPDLHPGLPAIRCVGYRQLWDHLEGRTSLEPAVEQAVAATRQLAKRQLTWLRSQPGRHVIDCLAPDAAARAVDRIAGFWPPAGGRGS</sequence>
<feature type="site" description="Interaction with substrate tRNA" evidence="10">
    <location>
        <position position="123"/>
    </location>
</feature>
<dbReference type="OrthoDB" id="9776390at2"/>
<accession>A0A1M5YSR2</accession>
<evidence type="ECO:0000256" key="12">
    <source>
        <dbReference type="RuleBase" id="RU003784"/>
    </source>
</evidence>
<keyword evidence="8 10" id="KW-0460">Magnesium</keyword>
<keyword evidence="4 10" id="KW-0808">Transferase</keyword>
<evidence type="ECO:0000256" key="3">
    <source>
        <dbReference type="ARBA" id="ARBA00005842"/>
    </source>
</evidence>
<dbReference type="Proteomes" id="UP000184226">
    <property type="component" value="Unassembled WGS sequence"/>
</dbReference>